<dbReference type="PIRSF" id="PIRSF029745">
    <property type="entry name" value="FhaC"/>
    <property type="match status" value="1"/>
</dbReference>
<dbReference type="PROSITE" id="PS51779">
    <property type="entry name" value="POTRA"/>
    <property type="match status" value="1"/>
</dbReference>
<evidence type="ECO:0000256" key="8">
    <source>
        <dbReference type="ARBA" id="ARBA00023237"/>
    </source>
</evidence>
<feature type="domain" description="POTRA" evidence="10">
    <location>
        <begin position="77"/>
        <end position="150"/>
    </location>
</feature>
<protein>
    <submittedName>
        <fullName evidence="11">Hemolysin transporter protein ShlB</fullName>
    </submittedName>
</protein>
<evidence type="ECO:0000256" key="5">
    <source>
        <dbReference type="ARBA" id="ARBA00022692"/>
    </source>
</evidence>
<evidence type="ECO:0000313" key="11">
    <source>
        <dbReference type="EMBL" id="SQD76920.1"/>
    </source>
</evidence>
<dbReference type="InterPro" id="IPR051544">
    <property type="entry name" value="TPS_OM_transporter"/>
</dbReference>
<evidence type="ECO:0000313" key="12">
    <source>
        <dbReference type="Proteomes" id="UP000250163"/>
    </source>
</evidence>
<dbReference type="GO" id="GO:0009279">
    <property type="term" value="C:cell outer membrane"/>
    <property type="evidence" value="ECO:0007669"/>
    <property type="project" value="UniProtKB-SubCell"/>
</dbReference>
<dbReference type="InterPro" id="IPR005565">
    <property type="entry name" value="Hemolysn_activator_HlyB_C"/>
</dbReference>
<evidence type="ECO:0000256" key="6">
    <source>
        <dbReference type="ARBA" id="ARBA00022927"/>
    </source>
</evidence>
<dbReference type="Pfam" id="PF08479">
    <property type="entry name" value="POTRA_2"/>
    <property type="match status" value="1"/>
</dbReference>
<dbReference type="InterPro" id="IPR013686">
    <property type="entry name" value="Polypept-transport_assoc_ShlB"/>
</dbReference>
<dbReference type="GO" id="GO:0098046">
    <property type="term" value="C:type V protein secretion system complex"/>
    <property type="evidence" value="ECO:0007669"/>
    <property type="project" value="TreeGrafter"/>
</dbReference>
<evidence type="ECO:0000256" key="1">
    <source>
        <dbReference type="ARBA" id="ARBA00004442"/>
    </source>
</evidence>
<evidence type="ECO:0000256" key="4">
    <source>
        <dbReference type="ARBA" id="ARBA00022452"/>
    </source>
</evidence>
<evidence type="ECO:0000256" key="7">
    <source>
        <dbReference type="ARBA" id="ARBA00023136"/>
    </source>
</evidence>
<dbReference type="InterPro" id="IPR035251">
    <property type="entry name" value="ShlB_POTRA"/>
</dbReference>
<dbReference type="InterPro" id="IPR034746">
    <property type="entry name" value="POTRA"/>
</dbReference>
<keyword evidence="5" id="KW-0812">Transmembrane</keyword>
<accession>A0A330LJA1</accession>
<evidence type="ECO:0000259" key="10">
    <source>
        <dbReference type="PROSITE" id="PS51779"/>
    </source>
</evidence>
<keyword evidence="8" id="KW-0998">Cell outer membrane</keyword>
<evidence type="ECO:0000256" key="2">
    <source>
        <dbReference type="ARBA" id="ARBA00009055"/>
    </source>
</evidence>
<keyword evidence="7" id="KW-0472">Membrane</keyword>
<comment type="similarity">
    <text evidence="2">Belongs to the TPS (TC 1.B.20) family.</text>
</comment>
<dbReference type="PANTHER" id="PTHR34597">
    <property type="entry name" value="SLR1661 PROTEIN"/>
    <property type="match status" value="1"/>
</dbReference>
<dbReference type="EMBL" id="LS483250">
    <property type="protein sequence ID" value="SQD76920.1"/>
    <property type="molecule type" value="Genomic_DNA"/>
</dbReference>
<reference evidence="12" key="1">
    <citation type="submission" date="2018-05" db="EMBL/GenBank/DDBJ databases">
        <authorList>
            <person name="Cea G.-C."/>
            <person name="William W."/>
        </authorList>
    </citation>
    <scope>NUCLEOTIDE SEQUENCE [LARGE SCALE GENOMIC DNA]</scope>
    <source>
        <strain evidence="12">DB21MT 5</strain>
    </source>
</reference>
<gene>
    <name evidence="11" type="primary">shlB</name>
    <name evidence="11" type="ORF">MORIYA_0442</name>
</gene>
<feature type="signal peptide" evidence="9">
    <location>
        <begin position="1"/>
        <end position="17"/>
    </location>
</feature>
<dbReference type="Gene3D" id="3.10.20.310">
    <property type="entry name" value="membrane protein fhac"/>
    <property type="match status" value="1"/>
</dbReference>
<evidence type="ECO:0000256" key="9">
    <source>
        <dbReference type="SAM" id="SignalP"/>
    </source>
</evidence>
<keyword evidence="3" id="KW-0813">Transport</keyword>
<dbReference type="InterPro" id="IPR027282">
    <property type="entry name" value="TPS"/>
</dbReference>
<comment type="subcellular location">
    <subcellularLocation>
        <location evidence="1">Cell outer membrane</location>
    </subcellularLocation>
</comment>
<dbReference type="PANTHER" id="PTHR34597:SF3">
    <property type="entry name" value="OUTER MEMBRANE TRANSPORTER CDIB"/>
    <property type="match status" value="1"/>
</dbReference>
<dbReference type="Gene3D" id="2.40.160.50">
    <property type="entry name" value="membrane protein fhac: a member of the omp85/tpsb transporter family"/>
    <property type="match status" value="1"/>
</dbReference>
<dbReference type="AlphaFoldDB" id="A0A330LJA1"/>
<sequence>MPLLFVFSIIISVQAYSAQTNVLNTLSPVNEARQALQTNQRNIEQLIEQGRYQQLNSRKLQARDETKPLLPDTTQCLPINNVYLQGITLFTSQDLGGLTALPKHCITSTQLNVLVREITLLYVSRGYITTRVKFIPPDQQARLGLQIIEGFVEGIDDPSQRLNLTQLFPGVIEQPLNLRDLEQGLDQANRLQSNQVQLDITPGSKLGGSWIKLHNDSAKPWQLSASMDNYGQESTGKWITRVGATLDNPFNLSDFVNVSVSSSLTEYGERYNRSYSLLYSVPFGYFTVNGFVSFSEYLNNQQLKIHRVALHGKTQQTGIKADYVFYRDQDQLDSIFTQLSYKQVDNYFETVRLDISSPTLTVAEVGVSHMQILPAGQLNLNVSVEQGLPWFGADNSRDKFSASDTEPEFVKGKLWVNFNQYFSLFDRNYLYNALWYTQYSPDYLPGVEWLSISDSAAVRGFSNTSLSSDGGWYLRNTISHRFLGLGGIFTAHISADVGHLYAQQTAIGLSTGLNYSYQWLSIGLDASRGLVLSADDFPEENVQLLGRISVVF</sequence>
<dbReference type="KEGG" id="mya:MORIYA_0442"/>
<dbReference type="Pfam" id="PF03865">
    <property type="entry name" value="ShlB"/>
    <property type="match status" value="1"/>
</dbReference>
<keyword evidence="9" id="KW-0732">Signal</keyword>
<proteinExistence type="inferred from homology"/>
<evidence type="ECO:0000256" key="3">
    <source>
        <dbReference type="ARBA" id="ARBA00022448"/>
    </source>
</evidence>
<name>A0A330LJA1_9GAMM</name>
<keyword evidence="4" id="KW-1134">Transmembrane beta strand</keyword>
<feature type="chain" id="PRO_5016308878" evidence="9">
    <location>
        <begin position="18"/>
        <end position="552"/>
    </location>
</feature>
<dbReference type="Proteomes" id="UP000250163">
    <property type="component" value="Chromosome MORIYA"/>
</dbReference>
<dbReference type="Pfam" id="PF17287">
    <property type="entry name" value="POTRA_3"/>
    <property type="match status" value="1"/>
</dbReference>
<keyword evidence="6" id="KW-0653">Protein transport</keyword>
<dbReference type="OrthoDB" id="290122at2"/>
<dbReference type="GO" id="GO:0008320">
    <property type="term" value="F:protein transmembrane transporter activity"/>
    <property type="evidence" value="ECO:0007669"/>
    <property type="project" value="TreeGrafter"/>
</dbReference>
<dbReference type="GO" id="GO:0046819">
    <property type="term" value="P:protein secretion by the type V secretion system"/>
    <property type="evidence" value="ECO:0007669"/>
    <property type="project" value="TreeGrafter"/>
</dbReference>
<keyword evidence="12" id="KW-1185">Reference proteome</keyword>
<organism evidence="11 12">
    <name type="scientific">Moritella yayanosii</name>
    <dbReference type="NCBI Taxonomy" id="69539"/>
    <lineage>
        <taxon>Bacteria</taxon>
        <taxon>Pseudomonadati</taxon>
        <taxon>Pseudomonadota</taxon>
        <taxon>Gammaproteobacteria</taxon>
        <taxon>Alteromonadales</taxon>
        <taxon>Moritellaceae</taxon>
        <taxon>Moritella</taxon>
    </lineage>
</organism>